<dbReference type="EMBL" id="JAWDIO010000002">
    <property type="protein sequence ID" value="MDU0352724.1"/>
    <property type="molecule type" value="Genomic_DNA"/>
</dbReference>
<gene>
    <name evidence="2" type="ORF">RS130_01250</name>
</gene>
<evidence type="ECO:0000256" key="1">
    <source>
        <dbReference type="ARBA" id="ARBA00022649"/>
    </source>
</evidence>
<keyword evidence="1" id="KW-1277">Toxin-antitoxin system</keyword>
<dbReference type="Pfam" id="PF05016">
    <property type="entry name" value="ParE_toxin"/>
    <property type="match status" value="1"/>
</dbReference>
<dbReference type="InterPro" id="IPR007712">
    <property type="entry name" value="RelE/ParE_toxin"/>
</dbReference>
<evidence type="ECO:0000313" key="2">
    <source>
        <dbReference type="EMBL" id="MDU0352724.1"/>
    </source>
</evidence>
<organism evidence="2 3">
    <name type="scientific">Paraglaciecola aquimarina</name>
    <dbReference type="NCBI Taxonomy" id="1235557"/>
    <lineage>
        <taxon>Bacteria</taxon>
        <taxon>Pseudomonadati</taxon>
        <taxon>Pseudomonadota</taxon>
        <taxon>Gammaproteobacteria</taxon>
        <taxon>Alteromonadales</taxon>
        <taxon>Alteromonadaceae</taxon>
        <taxon>Paraglaciecola</taxon>
    </lineage>
</organism>
<comment type="caution">
    <text evidence="2">The sequence shown here is derived from an EMBL/GenBank/DDBJ whole genome shotgun (WGS) entry which is preliminary data.</text>
</comment>
<accession>A0ABU3SRV6</accession>
<reference evidence="2 3" key="1">
    <citation type="submission" date="2023-10" db="EMBL/GenBank/DDBJ databases">
        <title>Glaciecola aquimarina strain GGW-M5 nov., isolated from a coastal seawater.</title>
        <authorList>
            <person name="Bayburt H."/>
            <person name="Kim J.M."/>
            <person name="Choi B.J."/>
            <person name="Jeon C.O."/>
        </authorList>
    </citation>
    <scope>NUCLEOTIDE SEQUENCE [LARGE SCALE GENOMIC DNA]</scope>
    <source>
        <strain evidence="2 3">KCTC 32108</strain>
    </source>
</reference>
<keyword evidence="3" id="KW-1185">Reference proteome</keyword>
<dbReference type="Proteomes" id="UP001247805">
    <property type="component" value="Unassembled WGS sequence"/>
</dbReference>
<sequence length="98" mass="11657">MSIEFLEIAETELDDAFAYYEDIYQGLGKRFILEVESTINRIKQNPIAWQESGKFTHRCLLNRFPYSIIYQIRSNLILIVAVACNHQKPNYWIERIEN</sequence>
<dbReference type="RefSeq" id="WP_316024435.1">
    <property type="nucleotide sequence ID" value="NZ_JAWDIO010000002.1"/>
</dbReference>
<dbReference type="Gene3D" id="3.30.2310.20">
    <property type="entry name" value="RelE-like"/>
    <property type="match status" value="1"/>
</dbReference>
<name>A0ABU3SRV6_9ALTE</name>
<proteinExistence type="predicted"/>
<evidence type="ECO:0000313" key="3">
    <source>
        <dbReference type="Proteomes" id="UP001247805"/>
    </source>
</evidence>
<dbReference type="InterPro" id="IPR035093">
    <property type="entry name" value="RelE/ParE_toxin_dom_sf"/>
</dbReference>
<protein>
    <submittedName>
        <fullName evidence="2">Type II toxin-antitoxin system RelE/ParE family toxin</fullName>
    </submittedName>
</protein>